<proteinExistence type="predicted"/>
<reference evidence="2" key="1">
    <citation type="journal article" date="2021" name="Proc. Natl. Acad. Sci. U.S.A.">
        <title>A Catalog of Tens of Thousands of Viruses from Human Metagenomes Reveals Hidden Associations with Chronic Diseases.</title>
        <authorList>
            <person name="Tisza M.J."/>
            <person name="Buck C.B."/>
        </authorList>
    </citation>
    <scope>NUCLEOTIDE SEQUENCE</scope>
    <source>
        <strain evidence="2">Ct8mY9</strain>
    </source>
</reference>
<evidence type="ECO:0000256" key="1">
    <source>
        <dbReference type="SAM" id="Coils"/>
    </source>
</evidence>
<sequence>MKIFSAIVIPNEYRDRIDILYECDNERNIQCKGHNSCGECHYTSELKYAKDISKRKTRIELEEELQKKDREIEEYKNTIRRMINKENIFNFKTMNEIRKIYNLEPIK</sequence>
<keyword evidence="1" id="KW-0175">Coiled coil</keyword>
<evidence type="ECO:0000313" key="2">
    <source>
        <dbReference type="EMBL" id="DAF49414.1"/>
    </source>
</evidence>
<feature type="coiled-coil region" evidence="1">
    <location>
        <begin position="54"/>
        <end position="85"/>
    </location>
</feature>
<accession>A0A8S5SEN5</accession>
<organism evidence="2">
    <name type="scientific">Myoviridae sp. ct8mY9</name>
    <dbReference type="NCBI Taxonomy" id="2827664"/>
    <lineage>
        <taxon>Viruses</taxon>
        <taxon>Duplodnaviria</taxon>
        <taxon>Heunggongvirae</taxon>
        <taxon>Uroviricota</taxon>
        <taxon>Caudoviricetes</taxon>
    </lineage>
</organism>
<protein>
    <submittedName>
        <fullName evidence="2">Fe-S cluster</fullName>
    </submittedName>
</protein>
<name>A0A8S5SEN5_9CAUD</name>
<dbReference type="EMBL" id="BK032581">
    <property type="protein sequence ID" value="DAF49414.1"/>
    <property type="molecule type" value="Genomic_DNA"/>
</dbReference>